<comment type="caution">
    <text evidence="5">The sequence shown here is derived from an EMBL/GenBank/DDBJ whole genome shotgun (WGS) entry which is preliminary data.</text>
</comment>
<protein>
    <submittedName>
        <fullName evidence="5">AMP-dependent synthetase and ligase</fullName>
    </submittedName>
</protein>
<dbReference type="InterPro" id="IPR042099">
    <property type="entry name" value="ANL_N_sf"/>
</dbReference>
<dbReference type="GO" id="GO:0016878">
    <property type="term" value="F:acid-thiol ligase activity"/>
    <property type="evidence" value="ECO:0007669"/>
    <property type="project" value="UniProtKB-ARBA"/>
</dbReference>
<evidence type="ECO:0000256" key="2">
    <source>
        <dbReference type="ARBA" id="ARBA00022598"/>
    </source>
</evidence>
<reference evidence="5 6" key="1">
    <citation type="journal article" date="2014" name="PLoS Genet.">
        <title>Phylogenetically driven sequencing of extremely halophilic archaea reveals strategies for static and dynamic osmo-response.</title>
        <authorList>
            <person name="Becker E.A."/>
            <person name="Seitzer P.M."/>
            <person name="Tritt A."/>
            <person name="Larsen D."/>
            <person name="Krusor M."/>
            <person name="Yao A.I."/>
            <person name="Wu D."/>
            <person name="Madern D."/>
            <person name="Eisen J.A."/>
            <person name="Darling A.E."/>
            <person name="Facciotti M.T."/>
        </authorList>
    </citation>
    <scope>NUCLEOTIDE SEQUENCE [LARGE SCALE GENOMIC DNA]</scope>
    <source>
        <strain evidence="5 6">JCM 12255</strain>
    </source>
</reference>
<evidence type="ECO:0000313" key="6">
    <source>
        <dbReference type="Proteomes" id="UP000011602"/>
    </source>
</evidence>
<dbReference type="Proteomes" id="UP000011602">
    <property type="component" value="Unassembled WGS sequence"/>
</dbReference>
<dbReference type="InterPro" id="IPR025110">
    <property type="entry name" value="AMP-bd_C"/>
</dbReference>
<dbReference type="FunFam" id="3.30.300.30:FF:000008">
    <property type="entry name" value="2,3-dihydroxybenzoate-AMP ligase"/>
    <property type="match status" value="1"/>
</dbReference>
<evidence type="ECO:0000256" key="1">
    <source>
        <dbReference type="ARBA" id="ARBA00006432"/>
    </source>
</evidence>
<dbReference type="SUPFAM" id="SSF56801">
    <property type="entry name" value="Acetyl-CoA synthetase-like"/>
    <property type="match status" value="1"/>
</dbReference>
<evidence type="ECO:0000259" key="4">
    <source>
        <dbReference type="Pfam" id="PF13193"/>
    </source>
</evidence>
<dbReference type="PROSITE" id="PS00455">
    <property type="entry name" value="AMP_BINDING"/>
    <property type="match status" value="1"/>
</dbReference>
<keyword evidence="2 5" id="KW-0436">Ligase</keyword>
<feature type="domain" description="AMP-dependent synthetase/ligase" evidence="3">
    <location>
        <begin position="11"/>
        <end position="375"/>
    </location>
</feature>
<comment type="similarity">
    <text evidence="1">Belongs to the ATP-dependent AMP-binding enzyme family.</text>
</comment>
<sequence>MGGQTVGHLVRRNAWKHPDREATVHRSGGQRVAESTYAEFERRVNRVANGLADLGVEAGDTVALYMKNNVETLECFVGAMILGARPVPVNHRFKGQEVRYVLDDSGPEVAVVDGFGADTVEEIHDDPLVPVETFLYVGEDPPAFADSYEAFLESASDDAVDVVPDRSDQAALMYTSGTTGRPKGCRFTHDNLLTLAADGVYEGDHLEPGNRHLIVTPLFHVGAFVPFITNLYAGGTTVVTDGFDPERVLTLLEEESINSTYFVPTQSRMLLSVDDVDEYDLSALESYGTGAAPSGAELKRELIETFETDLVESFGQTEALATRLPPERTLEKAESVGRPALSLRMKVVDENGNRVPRGEIGRAAYKGPTVFDGYHDMPEKTDEAFDEDGWFVSDDLIRRDEEGFVYFVGRADDMIVSGGENVHPAEVEEVIHEHPDVDEVAVVGVPDETWGERVKAVVVPGADATDLDAEEVASHVEERIAGYKTPREIEFRSELPRNPTGKVLKSELA</sequence>
<evidence type="ECO:0000313" key="5">
    <source>
        <dbReference type="EMBL" id="ELY50392.1"/>
    </source>
</evidence>
<evidence type="ECO:0000259" key="3">
    <source>
        <dbReference type="Pfam" id="PF00501"/>
    </source>
</evidence>
<dbReference type="InterPro" id="IPR000873">
    <property type="entry name" value="AMP-dep_synth/lig_dom"/>
</dbReference>
<dbReference type="Pfam" id="PF13193">
    <property type="entry name" value="AMP-binding_C"/>
    <property type="match status" value="1"/>
</dbReference>
<dbReference type="InterPro" id="IPR050237">
    <property type="entry name" value="ATP-dep_AMP-bd_enzyme"/>
</dbReference>
<dbReference type="PANTHER" id="PTHR43767:SF1">
    <property type="entry name" value="NONRIBOSOMAL PEPTIDE SYNTHASE PES1 (EUROFUNG)-RELATED"/>
    <property type="match status" value="1"/>
</dbReference>
<dbReference type="InterPro" id="IPR020845">
    <property type="entry name" value="AMP-binding_CS"/>
</dbReference>
<gene>
    <name evidence="5" type="ORF">C493_18931</name>
</gene>
<proteinExistence type="inferred from homology"/>
<feature type="domain" description="AMP-binding enzyme C-terminal" evidence="4">
    <location>
        <begin position="426"/>
        <end position="502"/>
    </location>
</feature>
<dbReference type="Gene3D" id="3.30.300.30">
    <property type="match status" value="1"/>
</dbReference>
<keyword evidence="6" id="KW-1185">Reference proteome</keyword>
<name>L9WLY2_9EURY</name>
<dbReference type="PATRIC" id="fig|1227499.3.peg.3898"/>
<dbReference type="InterPro" id="IPR045851">
    <property type="entry name" value="AMP-bd_C_sf"/>
</dbReference>
<dbReference type="STRING" id="1227499.C493_18931"/>
<dbReference type="eggNOG" id="arCOG00856">
    <property type="taxonomic scope" value="Archaea"/>
</dbReference>
<dbReference type="OrthoDB" id="193284at2157"/>
<dbReference type="EMBL" id="AOHZ01000086">
    <property type="protein sequence ID" value="ELY50392.1"/>
    <property type="molecule type" value="Genomic_DNA"/>
</dbReference>
<dbReference type="RefSeq" id="WP_007261042.1">
    <property type="nucleotide sequence ID" value="NZ_AOHZ01000086.1"/>
</dbReference>
<organism evidence="5 6">
    <name type="scientific">Natronolimnohabitans innermongolicus JCM 12255</name>
    <dbReference type="NCBI Taxonomy" id="1227499"/>
    <lineage>
        <taxon>Archaea</taxon>
        <taxon>Methanobacteriati</taxon>
        <taxon>Methanobacteriota</taxon>
        <taxon>Stenosarchaea group</taxon>
        <taxon>Halobacteria</taxon>
        <taxon>Halobacteriales</taxon>
        <taxon>Natrialbaceae</taxon>
        <taxon>Natronolimnohabitans</taxon>
    </lineage>
</organism>
<dbReference type="PANTHER" id="PTHR43767">
    <property type="entry name" value="LONG-CHAIN-FATTY-ACID--COA LIGASE"/>
    <property type="match status" value="1"/>
</dbReference>
<dbReference type="Pfam" id="PF00501">
    <property type="entry name" value="AMP-binding"/>
    <property type="match status" value="1"/>
</dbReference>
<dbReference type="AlphaFoldDB" id="L9WLY2"/>
<dbReference type="Gene3D" id="3.40.50.12780">
    <property type="entry name" value="N-terminal domain of ligase-like"/>
    <property type="match status" value="1"/>
</dbReference>
<accession>L9WLY2</accession>